<keyword evidence="3" id="KW-1185">Reference proteome</keyword>
<accession>A0ABR0BPR1</accession>
<evidence type="ECO:0000313" key="2">
    <source>
        <dbReference type="EMBL" id="KAK4086004.1"/>
    </source>
</evidence>
<gene>
    <name evidence="2" type="ORF">Purlil1_9745</name>
</gene>
<protein>
    <submittedName>
        <fullName evidence="2">Uncharacterized protein</fullName>
    </submittedName>
</protein>
<evidence type="ECO:0000256" key="1">
    <source>
        <dbReference type="SAM" id="MobiDB-lite"/>
    </source>
</evidence>
<feature type="compositionally biased region" description="Pro residues" evidence="1">
    <location>
        <begin position="96"/>
        <end position="106"/>
    </location>
</feature>
<feature type="region of interest" description="Disordered" evidence="1">
    <location>
        <begin position="84"/>
        <end position="145"/>
    </location>
</feature>
<dbReference type="Proteomes" id="UP001287286">
    <property type="component" value="Unassembled WGS sequence"/>
</dbReference>
<sequence>MSGDGDQDCPRAGAGQEQGMGSGQWAVERATVGLGPKRTSATAAFIAGPRWKELPCPARARRCGGLGGASSICPSVLFVPPPPPPPLHASSSTPPHWAPPPPPPPGQQHHHHHRDGLGRSTCSPGAWAAAAKSAPGSGWVRHGAGSCRGGPKLLRKYGVVEQRPMHCTSRFSPESFSAPGARPSTAPAWPRRGLDPAWLRWFLTNARVQHGQRPSTSTAAALRASRHRQPFVIGLGCRGRPSPQHRLRLGHFSHPLLLPAL</sequence>
<reference evidence="2 3" key="1">
    <citation type="journal article" date="2024" name="Microbiol. Resour. Announc.">
        <title>Genome annotations for the ascomycete fungi Trichoderma harzianum, Trichoderma aggressivum, and Purpureocillium lilacinum.</title>
        <authorList>
            <person name="Beijen E.P.W."/>
            <person name="Ohm R.A."/>
        </authorList>
    </citation>
    <scope>NUCLEOTIDE SEQUENCE [LARGE SCALE GENOMIC DNA]</scope>
    <source>
        <strain evidence="2 3">CBS 150709</strain>
    </source>
</reference>
<comment type="caution">
    <text evidence="2">The sequence shown here is derived from an EMBL/GenBank/DDBJ whole genome shotgun (WGS) entry which is preliminary data.</text>
</comment>
<feature type="region of interest" description="Disordered" evidence="1">
    <location>
        <begin position="1"/>
        <end position="36"/>
    </location>
</feature>
<dbReference type="EMBL" id="JAWRVI010000045">
    <property type="protein sequence ID" value="KAK4086004.1"/>
    <property type="molecule type" value="Genomic_DNA"/>
</dbReference>
<organism evidence="2 3">
    <name type="scientific">Purpureocillium lilacinum</name>
    <name type="common">Paecilomyces lilacinus</name>
    <dbReference type="NCBI Taxonomy" id="33203"/>
    <lineage>
        <taxon>Eukaryota</taxon>
        <taxon>Fungi</taxon>
        <taxon>Dikarya</taxon>
        <taxon>Ascomycota</taxon>
        <taxon>Pezizomycotina</taxon>
        <taxon>Sordariomycetes</taxon>
        <taxon>Hypocreomycetidae</taxon>
        <taxon>Hypocreales</taxon>
        <taxon>Ophiocordycipitaceae</taxon>
        <taxon>Purpureocillium</taxon>
    </lineage>
</organism>
<proteinExistence type="predicted"/>
<evidence type="ECO:0000313" key="3">
    <source>
        <dbReference type="Proteomes" id="UP001287286"/>
    </source>
</evidence>
<feature type="compositionally biased region" description="Low complexity" evidence="1">
    <location>
        <begin position="123"/>
        <end position="139"/>
    </location>
</feature>
<name>A0ABR0BPR1_PURLI</name>